<accession>A0A941AXJ5</accession>
<sequence>MKTKTIIVLIFLLISICNYSQIKNFKEIEKYVKEVPESETLDVKTLALYLKKNAKTKTEILARIYIWIAENIEYDWDAYQNNKQIDVSAIATLESRKSVCSGYANLFKAICDNARIKCAVIVGYAKGYSYKEERLKETNHAWNAVKLYEKWELIDVTWARGAILANEGEVEFLNTRYFLDDPNDFILEHLPQDEVWQLLDNEISIDTFFSEEMEIKRLMRNSESIEGIEEGTDN</sequence>
<evidence type="ECO:0000313" key="3">
    <source>
        <dbReference type="Proteomes" id="UP000675047"/>
    </source>
</evidence>
<dbReference type="InterPro" id="IPR002931">
    <property type="entry name" value="Transglutaminase-like"/>
</dbReference>
<comment type="caution">
    <text evidence="2">The sequence shown here is derived from an EMBL/GenBank/DDBJ whole genome shotgun (WGS) entry which is preliminary data.</text>
</comment>
<dbReference type="RefSeq" id="WP_210666175.1">
    <property type="nucleotide sequence ID" value="NZ_JAGFBV010000011.1"/>
</dbReference>
<evidence type="ECO:0000313" key="2">
    <source>
        <dbReference type="EMBL" id="MBP4138176.1"/>
    </source>
</evidence>
<dbReference type="GO" id="GO:0005737">
    <property type="term" value="C:cytoplasm"/>
    <property type="evidence" value="ECO:0007669"/>
    <property type="project" value="TreeGrafter"/>
</dbReference>
<dbReference type="Proteomes" id="UP000675047">
    <property type="component" value="Unassembled WGS sequence"/>
</dbReference>
<dbReference type="SUPFAM" id="SSF54001">
    <property type="entry name" value="Cysteine proteinases"/>
    <property type="match status" value="1"/>
</dbReference>
<dbReference type="EMBL" id="JAGFBV010000011">
    <property type="protein sequence ID" value="MBP4138176.1"/>
    <property type="molecule type" value="Genomic_DNA"/>
</dbReference>
<reference evidence="2 3" key="1">
    <citation type="submission" date="2021-03" db="EMBL/GenBank/DDBJ databases">
        <title>Flavobacterium Flabelliformis Sp. Nov. And Flavobacterium Geliluteum Sp. Nov., Two Novel Multidrug Resistant Psychrophilic Species Isolated From Antarctica.</title>
        <authorList>
            <person name="Kralova S."/>
            <person name="Busse H.J."/>
            <person name="Bezdicek M."/>
            <person name="Nykrynova M."/>
            <person name="Kroupova E."/>
            <person name="Krsek D."/>
            <person name="Sedlacek I."/>
        </authorList>
    </citation>
    <scope>NUCLEOTIDE SEQUENCE [LARGE SCALE GENOMIC DNA]</scope>
    <source>
        <strain evidence="2 3">P7388</strain>
    </source>
</reference>
<dbReference type="PANTHER" id="PTHR46333:SF2">
    <property type="entry name" value="CYTOKINESIS PROTEIN 3"/>
    <property type="match status" value="1"/>
</dbReference>
<dbReference type="InterPro" id="IPR038765">
    <property type="entry name" value="Papain-like_cys_pep_sf"/>
</dbReference>
<name>A0A941AXJ5_9FLAO</name>
<keyword evidence="3" id="KW-1185">Reference proteome</keyword>
<dbReference type="Pfam" id="PF01841">
    <property type="entry name" value="Transglut_core"/>
    <property type="match status" value="1"/>
</dbReference>
<dbReference type="SMART" id="SM00460">
    <property type="entry name" value="TGc"/>
    <property type="match status" value="1"/>
</dbReference>
<feature type="domain" description="Transglutaminase-like" evidence="1">
    <location>
        <begin position="92"/>
        <end position="158"/>
    </location>
</feature>
<dbReference type="AlphaFoldDB" id="A0A941AXJ5"/>
<proteinExistence type="predicted"/>
<dbReference type="PANTHER" id="PTHR46333">
    <property type="entry name" value="CYTOKINESIS PROTEIN 3"/>
    <property type="match status" value="1"/>
</dbReference>
<dbReference type="InterPro" id="IPR052557">
    <property type="entry name" value="CAP/Cytokinesis_protein"/>
</dbReference>
<protein>
    <recommendedName>
        <fullName evidence="1">Transglutaminase-like domain-containing protein</fullName>
    </recommendedName>
</protein>
<evidence type="ECO:0000259" key="1">
    <source>
        <dbReference type="SMART" id="SM00460"/>
    </source>
</evidence>
<dbReference type="Gene3D" id="3.10.620.30">
    <property type="match status" value="1"/>
</dbReference>
<organism evidence="2 3">
    <name type="scientific">Flavobacterium geliluteum</name>
    <dbReference type="NCBI Taxonomy" id="2816120"/>
    <lineage>
        <taxon>Bacteria</taxon>
        <taxon>Pseudomonadati</taxon>
        <taxon>Bacteroidota</taxon>
        <taxon>Flavobacteriia</taxon>
        <taxon>Flavobacteriales</taxon>
        <taxon>Flavobacteriaceae</taxon>
        <taxon>Flavobacterium</taxon>
    </lineage>
</organism>
<gene>
    <name evidence="2" type="ORF">J3495_08735</name>
</gene>